<evidence type="ECO:0000256" key="1">
    <source>
        <dbReference type="ARBA" id="ARBA00022821"/>
    </source>
</evidence>
<keyword evidence="3" id="KW-1185">Reference proteome</keyword>
<gene>
    <name evidence="2" type="ORF">CMV_025280</name>
</gene>
<protein>
    <submittedName>
        <fullName evidence="2">Uncharacterized protein</fullName>
    </submittedName>
</protein>
<dbReference type="OrthoDB" id="1896560at2759"/>
<evidence type="ECO:0000313" key="3">
    <source>
        <dbReference type="Proteomes" id="UP000737018"/>
    </source>
</evidence>
<sequence>MHTFLPSLQVLEIINCPQIESFPEGGLPSNLISLLILACKKLICNRMEWGLQRLQSLKVLGFINGDPKFFDCCDVKSFPEENLLPTTVTDLGISGFGNLRTLDNKGFLYLTSLQYLRIADCPKLKHMPEGGLPVSVSHIQIRDCPLLTKRLLRKKGKEWRNIARTPFIETIERNPLNKANQLFVDGELSTFLS</sequence>
<dbReference type="PANTHER" id="PTHR36766:SF70">
    <property type="entry name" value="DISEASE RESISTANCE PROTEIN RGA4"/>
    <property type="match status" value="1"/>
</dbReference>
<name>A0A8J4QCV3_9ROSI</name>
<dbReference type="GO" id="GO:0006952">
    <property type="term" value="P:defense response"/>
    <property type="evidence" value="ECO:0007669"/>
    <property type="project" value="UniProtKB-KW"/>
</dbReference>
<dbReference type="InterPro" id="IPR032675">
    <property type="entry name" value="LRR_dom_sf"/>
</dbReference>
<comment type="caution">
    <text evidence="2">The sequence shown here is derived from an EMBL/GenBank/DDBJ whole genome shotgun (WGS) entry which is preliminary data.</text>
</comment>
<evidence type="ECO:0000313" key="2">
    <source>
        <dbReference type="EMBL" id="KAF3948757.1"/>
    </source>
</evidence>
<accession>A0A8J4QCV3</accession>
<organism evidence="2 3">
    <name type="scientific">Castanea mollissima</name>
    <name type="common">Chinese chestnut</name>
    <dbReference type="NCBI Taxonomy" id="60419"/>
    <lineage>
        <taxon>Eukaryota</taxon>
        <taxon>Viridiplantae</taxon>
        <taxon>Streptophyta</taxon>
        <taxon>Embryophyta</taxon>
        <taxon>Tracheophyta</taxon>
        <taxon>Spermatophyta</taxon>
        <taxon>Magnoliopsida</taxon>
        <taxon>eudicotyledons</taxon>
        <taxon>Gunneridae</taxon>
        <taxon>Pentapetalae</taxon>
        <taxon>rosids</taxon>
        <taxon>fabids</taxon>
        <taxon>Fagales</taxon>
        <taxon>Fagaceae</taxon>
        <taxon>Castanea</taxon>
    </lineage>
</organism>
<dbReference type="SUPFAM" id="SSF52058">
    <property type="entry name" value="L domain-like"/>
    <property type="match status" value="1"/>
</dbReference>
<dbReference type="PANTHER" id="PTHR36766">
    <property type="entry name" value="PLANT BROAD-SPECTRUM MILDEW RESISTANCE PROTEIN RPW8"/>
    <property type="match status" value="1"/>
</dbReference>
<dbReference type="EMBL" id="JRKL02006567">
    <property type="protein sequence ID" value="KAF3948757.1"/>
    <property type="molecule type" value="Genomic_DNA"/>
</dbReference>
<keyword evidence="1" id="KW-0611">Plant defense</keyword>
<dbReference type="Gene3D" id="3.80.10.10">
    <property type="entry name" value="Ribonuclease Inhibitor"/>
    <property type="match status" value="1"/>
</dbReference>
<dbReference type="Proteomes" id="UP000737018">
    <property type="component" value="Unassembled WGS sequence"/>
</dbReference>
<proteinExistence type="predicted"/>
<dbReference type="AlphaFoldDB" id="A0A8J4QCV3"/>
<reference evidence="2" key="1">
    <citation type="submission" date="2020-03" db="EMBL/GenBank/DDBJ databases">
        <title>Castanea mollissima Vanexum genome sequencing.</title>
        <authorList>
            <person name="Staton M."/>
        </authorList>
    </citation>
    <scope>NUCLEOTIDE SEQUENCE</scope>
    <source>
        <tissue evidence="2">Leaf</tissue>
    </source>
</reference>